<dbReference type="GO" id="GO:0016779">
    <property type="term" value="F:nucleotidyltransferase activity"/>
    <property type="evidence" value="ECO:0007669"/>
    <property type="project" value="UniProtKB-KW"/>
</dbReference>
<protein>
    <submittedName>
        <fullName evidence="2">Molybdopterin-synthase adenylyltransferase MoeB</fullName>
    </submittedName>
</protein>
<dbReference type="CDD" id="cd00757">
    <property type="entry name" value="ThiF_MoeB_HesA_family"/>
    <property type="match status" value="1"/>
</dbReference>
<dbReference type="InterPro" id="IPR035985">
    <property type="entry name" value="Ubiquitin-activating_enz"/>
</dbReference>
<dbReference type="EMBL" id="JAENRR010000005">
    <property type="protein sequence ID" value="MBK3516347.1"/>
    <property type="molecule type" value="Genomic_DNA"/>
</dbReference>
<feature type="domain" description="Rhodanese" evidence="1">
    <location>
        <begin position="286"/>
        <end position="367"/>
    </location>
</feature>
<keyword evidence="3" id="KW-1185">Reference proteome</keyword>
<keyword evidence="2" id="KW-0808">Transferase</keyword>
<dbReference type="SUPFAM" id="SSF69572">
    <property type="entry name" value="Activating enzymes of the ubiquitin-like proteins"/>
    <property type="match status" value="1"/>
</dbReference>
<evidence type="ECO:0000313" key="2">
    <source>
        <dbReference type="EMBL" id="MBK3516347.1"/>
    </source>
</evidence>
<dbReference type="Gene3D" id="3.40.50.720">
    <property type="entry name" value="NAD(P)-binding Rossmann-like Domain"/>
    <property type="match status" value="1"/>
</dbReference>
<dbReference type="InterPro" id="IPR045886">
    <property type="entry name" value="ThiF/MoeB/HesA"/>
</dbReference>
<dbReference type="PANTHER" id="PTHR10953:SF102">
    <property type="entry name" value="ADENYLYLTRANSFERASE AND SULFURTRANSFERASE MOCS3"/>
    <property type="match status" value="1"/>
</dbReference>
<dbReference type="PANTHER" id="PTHR10953">
    <property type="entry name" value="UBIQUITIN-ACTIVATING ENZYME E1"/>
    <property type="match status" value="1"/>
</dbReference>
<dbReference type="Pfam" id="PF00899">
    <property type="entry name" value="ThiF"/>
    <property type="match status" value="1"/>
</dbReference>
<evidence type="ECO:0000313" key="3">
    <source>
        <dbReference type="Proteomes" id="UP000605676"/>
    </source>
</evidence>
<dbReference type="RefSeq" id="WP_200463576.1">
    <property type="nucleotide sequence ID" value="NZ_JAENRR010000005.1"/>
</dbReference>
<reference evidence="2 3" key="1">
    <citation type="submission" date="2021-01" db="EMBL/GenBank/DDBJ databases">
        <title>Carboxyliciviraga sp.nov., isolated from coastal sediments.</title>
        <authorList>
            <person name="Lu D."/>
            <person name="Zhang T."/>
        </authorList>
    </citation>
    <scope>NUCLEOTIDE SEQUENCE [LARGE SCALE GENOMIC DNA]</scope>
    <source>
        <strain evidence="2 3">N1Y132</strain>
    </source>
</reference>
<dbReference type="NCBIfam" id="NF004281">
    <property type="entry name" value="PRK05690.1"/>
    <property type="match status" value="1"/>
</dbReference>
<dbReference type="InterPro" id="IPR000594">
    <property type="entry name" value="ThiF_NAD_FAD-bd"/>
</dbReference>
<proteinExistence type="predicted"/>
<comment type="caution">
    <text evidence="2">The sequence shown here is derived from an EMBL/GenBank/DDBJ whole genome shotgun (WGS) entry which is preliminary data.</text>
</comment>
<organism evidence="2 3">
    <name type="scientific">Carboxylicivirga marina</name>
    <dbReference type="NCBI Taxonomy" id="2800988"/>
    <lineage>
        <taxon>Bacteria</taxon>
        <taxon>Pseudomonadati</taxon>
        <taxon>Bacteroidota</taxon>
        <taxon>Bacteroidia</taxon>
        <taxon>Marinilabiliales</taxon>
        <taxon>Marinilabiliaceae</taxon>
        <taxon>Carboxylicivirga</taxon>
    </lineage>
</organism>
<keyword evidence="2" id="KW-0548">Nucleotidyltransferase</keyword>
<dbReference type="InterPro" id="IPR001763">
    <property type="entry name" value="Rhodanese-like_dom"/>
</dbReference>
<dbReference type="InterPro" id="IPR036873">
    <property type="entry name" value="Rhodanese-like_dom_sf"/>
</dbReference>
<dbReference type="SMART" id="SM00450">
    <property type="entry name" value="RHOD"/>
    <property type="match status" value="1"/>
</dbReference>
<sequence length="369" mass="40079">MSLTKEELERYKRHTLLPEIGTEGQKKLKAASVLIVGTGGLGSPIAMYLAASGVGHIGLVDFDVVDESNLQRQIIHKSSSVGEAKTESAYATLKEINPYINITLYNEALTSDNAIEIIKSYDIVTDGTDNFATRYLVNDACVLSGKINVFGSIRQFEGQVSVSGASDGPCYRCLFPEPPEPGTVPSCAEAGVMGVLPGVIGTLQATEVIKQIVGIGEPLVGRLLNYDALKMQFGEIKFMKDPDCPCCGNEPSIKELIDYDAFCGQQATNESVEEISADELKHILSGNENTVLIDVREPIELQQGLIANSINIPMQQIPNRLAEIPKEVPVVVYCHLGIRSAHVIEYLKSQGYKKLINLEGGYDAWESVN</sequence>
<dbReference type="PROSITE" id="PS50206">
    <property type="entry name" value="RHODANESE_3"/>
    <property type="match status" value="1"/>
</dbReference>
<dbReference type="Proteomes" id="UP000605676">
    <property type="component" value="Unassembled WGS sequence"/>
</dbReference>
<gene>
    <name evidence="2" type="primary">moeB</name>
    <name evidence="2" type="ORF">JIV24_03270</name>
</gene>
<dbReference type="Gene3D" id="3.40.250.10">
    <property type="entry name" value="Rhodanese-like domain"/>
    <property type="match status" value="1"/>
</dbReference>
<name>A0ABS1HFA6_9BACT</name>
<evidence type="ECO:0000259" key="1">
    <source>
        <dbReference type="PROSITE" id="PS50206"/>
    </source>
</evidence>
<accession>A0ABS1HFA6</accession>
<dbReference type="Pfam" id="PF00581">
    <property type="entry name" value="Rhodanese"/>
    <property type="match status" value="1"/>
</dbReference>